<proteinExistence type="predicted"/>
<comment type="caution">
    <text evidence="1">The sequence shown here is derived from an EMBL/GenBank/DDBJ whole genome shotgun (WGS) entry which is preliminary data.</text>
</comment>
<protein>
    <submittedName>
        <fullName evidence="1">Uncharacterized protein</fullName>
    </submittedName>
</protein>
<reference evidence="1 2" key="1">
    <citation type="submission" date="2018-05" db="EMBL/GenBank/DDBJ databases">
        <title>The Hungate 1000. A catalogue of reference genomes from the rumen microbiome.</title>
        <authorList>
            <person name="Kelly W."/>
        </authorList>
    </citation>
    <scope>NUCLEOTIDE SEQUENCE [LARGE SCALE GENOMIC DNA]</scope>
    <source>
        <strain evidence="1 2">SAb67</strain>
    </source>
</reference>
<name>A0A315XTH9_RUMFL</name>
<dbReference type="AlphaFoldDB" id="A0A315XTH9"/>
<dbReference type="EMBL" id="QGDI01000016">
    <property type="protein sequence ID" value="PWJ10104.1"/>
    <property type="molecule type" value="Genomic_DNA"/>
</dbReference>
<dbReference type="Proteomes" id="UP000245720">
    <property type="component" value="Unassembled WGS sequence"/>
</dbReference>
<accession>A0A315XTH9</accession>
<sequence length="96" mass="10628">MSIVILSVTFVTICTNSTSGLKQPPVCFLLFDYTYLTKLIYVKLQACFVIGMGKGSALPEKQCDERSNVTRLQRTSSLGLPDAKTAKYRRSDSSLL</sequence>
<organism evidence="1 2">
    <name type="scientific">Ruminococcus flavefaciens</name>
    <dbReference type="NCBI Taxonomy" id="1265"/>
    <lineage>
        <taxon>Bacteria</taxon>
        <taxon>Bacillati</taxon>
        <taxon>Bacillota</taxon>
        <taxon>Clostridia</taxon>
        <taxon>Eubacteriales</taxon>
        <taxon>Oscillospiraceae</taxon>
        <taxon>Ruminococcus</taxon>
    </lineage>
</organism>
<gene>
    <name evidence="1" type="ORF">IE37_03196</name>
</gene>
<evidence type="ECO:0000313" key="1">
    <source>
        <dbReference type="EMBL" id="PWJ10104.1"/>
    </source>
</evidence>
<evidence type="ECO:0000313" key="2">
    <source>
        <dbReference type="Proteomes" id="UP000245720"/>
    </source>
</evidence>